<dbReference type="EMBL" id="JAESVB010000012">
    <property type="protein sequence ID" value="MCB8877292.1"/>
    <property type="molecule type" value="Genomic_DNA"/>
</dbReference>
<evidence type="ECO:0000256" key="2">
    <source>
        <dbReference type="ARBA" id="ARBA00022679"/>
    </source>
</evidence>
<evidence type="ECO:0000313" key="3">
    <source>
        <dbReference type="EMBL" id="MCB8877292.1"/>
    </source>
</evidence>
<comment type="caution">
    <text evidence="3">The sequence shown here is derived from an EMBL/GenBank/DDBJ whole genome shotgun (WGS) entry which is preliminary data.</text>
</comment>
<gene>
    <name evidence="3" type="primary">rsmD</name>
    <name evidence="3" type="ORF">ASILVAE211_18995</name>
</gene>
<evidence type="ECO:0000313" key="4">
    <source>
        <dbReference type="Proteomes" id="UP000708298"/>
    </source>
</evidence>
<dbReference type="AlphaFoldDB" id="A0A964E0L4"/>
<dbReference type="Proteomes" id="UP000708298">
    <property type="component" value="Unassembled WGS sequence"/>
</dbReference>
<dbReference type="CDD" id="cd02440">
    <property type="entry name" value="AdoMet_MTases"/>
    <property type="match status" value="1"/>
</dbReference>
<evidence type="ECO:0000256" key="1">
    <source>
        <dbReference type="ARBA" id="ARBA00022603"/>
    </source>
</evidence>
<name>A0A964E0L4_9PROT</name>
<sequence length="199" mass="21276">MRRRKPGQSPPRAAEAKAVRIIAGRLRGRRLEAPTGDATRPTSDRARQALFDMLMHAPWAEGRLRDAHVLDVFAGTGALGLEALSRGAARATFMENNRPALAVLRVNIAACKAEDLCRVIAADVRKPPRGTPARFVFLDPPYGQALVPTAVASLTAAGWIAPDALIIAEIGAEDALPTEAPLLADRNFGAGRICIWTLS</sequence>
<organism evidence="3 4">
    <name type="scientific">Acidisoma silvae</name>
    <dbReference type="NCBI Taxonomy" id="2802396"/>
    <lineage>
        <taxon>Bacteria</taxon>
        <taxon>Pseudomonadati</taxon>
        <taxon>Pseudomonadota</taxon>
        <taxon>Alphaproteobacteria</taxon>
        <taxon>Acetobacterales</taxon>
        <taxon>Acidocellaceae</taxon>
        <taxon>Acidisoma</taxon>
    </lineage>
</organism>
<dbReference type="InterPro" id="IPR004398">
    <property type="entry name" value="RNA_MeTrfase_RsmD"/>
</dbReference>
<accession>A0A964E0L4</accession>
<dbReference type="PIRSF" id="PIRSF004553">
    <property type="entry name" value="CHP00095"/>
    <property type="match status" value="1"/>
</dbReference>
<dbReference type="Pfam" id="PF03602">
    <property type="entry name" value="Cons_hypoth95"/>
    <property type="match status" value="1"/>
</dbReference>
<dbReference type="Gene3D" id="3.40.50.150">
    <property type="entry name" value="Vaccinia Virus protein VP39"/>
    <property type="match status" value="1"/>
</dbReference>
<dbReference type="GO" id="GO:0052913">
    <property type="term" value="F:16S rRNA (guanine(966)-N(2))-methyltransferase activity"/>
    <property type="evidence" value="ECO:0007669"/>
    <property type="project" value="UniProtKB-EC"/>
</dbReference>
<proteinExistence type="predicted"/>
<dbReference type="EC" id="2.1.1.171" evidence="3"/>
<keyword evidence="1 3" id="KW-0489">Methyltransferase</keyword>
<dbReference type="NCBIfam" id="TIGR00095">
    <property type="entry name" value="16S rRNA (guanine(966)-N(2))-methyltransferase RsmD"/>
    <property type="match status" value="1"/>
</dbReference>
<keyword evidence="4" id="KW-1185">Reference proteome</keyword>
<reference evidence="3" key="2">
    <citation type="submission" date="2021-01" db="EMBL/GenBank/DDBJ databases">
        <authorList>
            <person name="Mieszkin S."/>
            <person name="Pouder E."/>
            <person name="Alain K."/>
        </authorList>
    </citation>
    <scope>NUCLEOTIDE SEQUENCE</scope>
    <source>
        <strain evidence="3">HW T2.11</strain>
    </source>
</reference>
<keyword evidence="2 3" id="KW-0808">Transferase</keyword>
<dbReference type="PANTHER" id="PTHR43542">
    <property type="entry name" value="METHYLTRANSFERASE"/>
    <property type="match status" value="1"/>
</dbReference>
<dbReference type="PANTHER" id="PTHR43542:SF1">
    <property type="entry name" value="METHYLTRANSFERASE"/>
    <property type="match status" value="1"/>
</dbReference>
<dbReference type="InterPro" id="IPR029063">
    <property type="entry name" value="SAM-dependent_MTases_sf"/>
</dbReference>
<protein>
    <submittedName>
        <fullName evidence="3">16S rRNA (Guanine(966)-N(2))-methyltransferase RsmD</fullName>
        <ecNumber evidence="3">2.1.1.171</ecNumber>
    </submittedName>
</protein>
<dbReference type="SUPFAM" id="SSF53335">
    <property type="entry name" value="S-adenosyl-L-methionine-dependent methyltransferases"/>
    <property type="match status" value="1"/>
</dbReference>
<reference evidence="3" key="1">
    <citation type="journal article" date="2021" name="Microorganisms">
        <title>Acidisoma silvae sp. nov. and Acidisomacellulosilytica sp. nov., Two Acidophilic Bacteria Isolated from Decaying Wood, Hydrolyzing Cellulose and Producing Poly-3-hydroxybutyrate.</title>
        <authorList>
            <person name="Mieszkin S."/>
            <person name="Pouder E."/>
            <person name="Uroz S."/>
            <person name="Simon-Colin C."/>
            <person name="Alain K."/>
        </authorList>
    </citation>
    <scope>NUCLEOTIDE SEQUENCE</scope>
    <source>
        <strain evidence="3">HW T2.11</strain>
    </source>
</reference>